<dbReference type="EMBL" id="JACHGF010000002">
    <property type="protein sequence ID" value="MBB5282904.1"/>
    <property type="molecule type" value="Genomic_DNA"/>
</dbReference>
<sequence>MKAPLLPTCWESGTDLRMGGMWVACLLLLAAVGLHAQPAPSLEDRVKAVFLFNFTQFVAWPEQAFPAAEAPLVIGVLGENPFGTYLREVVTGETMGSHPIVVEHYREGKDLKPCHILFVSAGNTHRLPEILQECQEKGILTVGDAPAFLAMGGMIRLYRQAGKIRLQINPERTRAAGLTLSAKLLRLADLSVP</sequence>
<comment type="caution">
    <text evidence="1">The sequence shown here is derived from an EMBL/GenBank/DDBJ whole genome shotgun (WGS) entry which is preliminary data.</text>
</comment>
<organism evidence="1 2">
    <name type="scientific">Rhabdobacter roseus</name>
    <dbReference type="NCBI Taxonomy" id="1655419"/>
    <lineage>
        <taxon>Bacteria</taxon>
        <taxon>Pseudomonadati</taxon>
        <taxon>Bacteroidota</taxon>
        <taxon>Cytophagia</taxon>
        <taxon>Cytophagales</taxon>
        <taxon>Cytophagaceae</taxon>
        <taxon>Rhabdobacter</taxon>
    </lineage>
</organism>
<evidence type="ECO:0008006" key="3">
    <source>
        <dbReference type="Google" id="ProtNLM"/>
    </source>
</evidence>
<proteinExistence type="predicted"/>
<evidence type="ECO:0000313" key="2">
    <source>
        <dbReference type="Proteomes" id="UP000557307"/>
    </source>
</evidence>
<keyword evidence="2" id="KW-1185">Reference proteome</keyword>
<dbReference type="AlphaFoldDB" id="A0A840THG4"/>
<dbReference type="Pfam" id="PF13689">
    <property type="entry name" value="DUF4154"/>
    <property type="match status" value="1"/>
</dbReference>
<dbReference type="RefSeq" id="WP_184171858.1">
    <property type="nucleotide sequence ID" value="NZ_JACHGF010000002.1"/>
</dbReference>
<dbReference type="InterPro" id="IPR025293">
    <property type="entry name" value="YfiR/HmsC-like"/>
</dbReference>
<protein>
    <recommendedName>
        <fullName evidence="3">YfiR family protein</fullName>
    </recommendedName>
</protein>
<name>A0A840THG4_9BACT</name>
<gene>
    <name evidence="1" type="ORF">HNQ92_001030</name>
</gene>
<evidence type="ECO:0000313" key="1">
    <source>
        <dbReference type="EMBL" id="MBB5282904.1"/>
    </source>
</evidence>
<dbReference type="Proteomes" id="UP000557307">
    <property type="component" value="Unassembled WGS sequence"/>
</dbReference>
<reference evidence="1 2" key="1">
    <citation type="submission" date="2020-08" db="EMBL/GenBank/DDBJ databases">
        <title>Genomic Encyclopedia of Type Strains, Phase IV (KMG-IV): sequencing the most valuable type-strain genomes for metagenomic binning, comparative biology and taxonomic classification.</title>
        <authorList>
            <person name="Goeker M."/>
        </authorList>
    </citation>
    <scope>NUCLEOTIDE SEQUENCE [LARGE SCALE GENOMIC DNA]</scope>
    <source>
        <strain evidence="1 2">DSM 105074</strain>
    </source>
</reference>
<accession>A0A840THG4</accession>